<evidence type="ECO:0000256" key="1">
    <source>
        <dbReference type="ARBA" id="ARBA00004141"/>
    </source>
</evidence>
<feature type="domain" description="Cation efflux protein transmembrane" evidence="8">
    <location>
        <begin position="28"/>
        <end position="221"/>
    </location>
</feature>
<feature type="domain" description="Cation efflux protein cytoplasmic" evidence="9">
    <location>
        <begin position="227"/>
        <end position="301"/>
    </location>
</feature>
<proteinExistence type="inferred from homology"/>
<dbReference type="Pfam" id="PF16916">
    <property type="entry name" value="ZT_dimer"/>
    <property type="match status" value="1"/>
</dbReference>
<keyword evidence="11" id="KW-1185">Reference proteome</keyword>
<dbReference type="NCBIfam" id="TIGR01297">
    <property type="entry name" value="CDF"/>
    <property type="match status" value="1"/>
</dbReference>
<evidence type="ECO:0000313" key="11">
    <source>
        <dbReference type="Proteomes" id="UP000324324"/>
    </source>
</evidence>
<reference evidence="10 11" key="1">
    <citation type="submission" date="2019-09" db="EMBL/GenBank/DDBJ databases">
        <title>Isolation of a novel species in the genus Cupriavidus from patients with sepsis using whole genome sequencing.</title>
        <authorList>
            <person name="Kweon O.J."/>
            <person name="Lee M.-K."/>
        </authorList>
    </citation>
    <scope>NUCLEOTIDE SEQUENCE [LARGE SCALE GENOMIC DNA]</scope>
    <source>
        <strain evidence="10 11">MKL-01</strain>
    </source>
</reference>
<comment type="similarity">
    <text evidence="2">Belongs to the cation diffusion facilitator (CDF) transporter (TC 2.A.4) family.</text>
</comment>
<dbReference type="InterPro" id="IPR027470">
    <property type="entry name" value="Cation_efflux_CTD"/>
</dbReference>
<dbReference type="EMBL" id="VWRN01000027">
    <property type="protein sequence ID" value="KAA6126180.1"/>
    <property type="molecule type" value="Genomic_DNA"/>
</dbReference>
<dbReference type="InterPro" id="IPR027469">
    <property type="entry name" value="Cation_efflux_TMD_sf"/>
</dbReference>
<evidence type="ECO:0000256" key="3">
    <source>
        <dbReference type="ARBA" id="ARBA00022448"/>
    </source>
</evidence>
<dbReference type="Proteomes" id="UP000324324">
    <property type="component" value="Unassembled WGS sequence"/>
</dbReference>
<sequence>MSKPRPIEPAHDHDDAALRQRAARRSTLVSVAANLVLTVAQAVTGIVAGSQALLADAVHSLSDMLSDFIVLFAGMHSGKGPDEDHQYGHQRFENAASLALGVLLLAVGVGMLWSAAGKVDPAGDTPPVGMAALWVALGTLVLKESLFRYLLSVAHRVRSSMLAANAWHSRSDAASSLVVALGIGGSLLGYRWLDPVAAMVVGLMIIRMGWRFGWNAMQDLMDRGADAHTVEAIRHSLLSTPGVLGVHDLRTRKMGDLILVDVHLEMEAMLTVEQGHAIAMEARRRAMENRDVLDVMTHMDPVRRGGATVDRAAG</sequence>
<evidence type="ECO:0000256" key="7">
    <source>
        <dbReference type="SAM" id="Phobius"/>
    </source>
</evidence>
<accession>A0A5M8AX80</accession>
<evidence type="ECO:0000256" key="6">
    <source>
        <dbReference type="ARBA" id="ARBA00023136"/>
    </source>
</evidence>
<dbReference type="SUPFAM" id="SSF160240">
    <property type="entry name" value="Cation efflux protein cytoplasmic domain-like"/>
    <property type="match status" value="1"/>
</dbReference>
<feature type="transmembrane region" description="Helical" evidence="7">
    <location>
        <begin position="196"/>
        <end position="214"/>
    </location>
</feature>
<organism evidence="10 11">
    <name type="scientific">Cupriavidus cauae</name>
    <dbReference type="NCBI Taxonomy" id="2608999"/>
    <lineage>
        <taxon>Bacteria</taxon>
        <taxon>Pseudomonadati</taxon>
        <taxon>Pseudomonadota</taxon>
        <taxon>Betaproteobacteria</taxon>
        <taxon>Burkholderiales</taxon>
        <taxon>Burkholderiaceae</taxon>
        <taxon>Cupriavidus</taxon>
    </lineage>
</organism>
<dbReference type="GO" id="GO:0008324">
    <property type="term" value="F:monoatomic cation transmembrane transporter activity"/>
    <property type="evidence" value="ECO:0007669"/>
    <property type="project" value="InterPro"/>
</dbReference>
<feature type="transmembrane region" description="Helical" evidence="7">
    <location>
        <begin position="95"/>
        <end position="116"/>
    </location>
</feature>
<protein>
    <submittedName>
        <fullName evidence="10">Cation transporter</fullName>
    </submittedName>
</protein>
<name>A0A5M8AX80_9BURK</name>
<evidence type="ECO:0000313" key="10">
    <source>
        <dbReference type="EMBL" id="KAA6126180.1"/>
    </source>
</evidence>
<dbReference type="InterPro" id="IPR036837">
    <property type="entry name" value="Cation_efflux_CTD_sf"/>
</dbReference>
<keyword evidence="5 7" id="KW-1133">Transmembrane helix</keyword>
<evidence type="ECO:0000259" key="9">
    <source>
        <dbReference type="Pfam" id="PF16916"/>
    </source>
</evidence>
<evidence type="ECO:0000256" key="2">
    <source>
        <dbReference type="ARBA" id="ARBA00008114"/>
    </source>
</evidence>
<dbReference type="InterPro" id="IPR058533">
    <property type="entry name" value="Cation_efflux_TM"/>
</dbReference>
<dbReference type="FunFam" id="1.20.1510.10:FF:000006">
    <property type="entry name" value="Divalent cation efflux transporter"/>
    <property type="match status" value="1"/>
</dbReference>
<evidence type="ECO:0000256" key="4">
    <source>
        <dbReference type="ARBA" id="ARBA00022692"/>
    </source>
</evidence>
<evidence type="ECO:0000259" key="8">
    <source>
        <dbReference type="Pfam" id="PF01545"/>
    </source>
</evidence>
<feature type="transmembrane region" description="Helical" evidence="7">
    <location>
        <begin position="128"/>
        <end position="151"/>
    </location>
</feature>
<dbReference type="SUPFAM" id="SSF161111">
    <property type="entry name" value="Cation efflux protein transmembrane domain-like"/>
    <property type="match status" value="1"/>
</dbReference>
<comment type="subcellular location">
    <subcellularLocation>
        <location evidence="1">Membrane</location>
        <topology evidence="1">Multi-pass membrane protein</topology>
    </subcellularLocation>
</comment>
<evidence type="ECO:0000256" key="5">
    <source>
        <dbReference type="ARBA" id="ARBA00022989"/>
    </source>
</evidence>
<comment type="caution">
    <text evidence="10">The sequence shown here is derived from an EMBL/GenBank/DDBJ whole genome shotgun (WGS) entry which is preliminary data.</text>
</comment>
<dbReference type="InterPro" id="IPR050291">
    <property type="entry name" value="CDF_Transporter"/>
</dbReference>
<dbReference type="PANTHER" id="PTHR43840:SF15">
    <property type="entry name" value="MITOCHONDRIAL METAL TRANSPORTER 1-RELATED"/>
    <property type="match status" value="1"/>
</dbReference>
<dbReference type="AlphaFoldDB" id="A0A5M8AX80"/>
<feature type="transmembrane region" description="Helical" evidence="7">
    <location>
        <begin position="172"/>
        <end position="190"/>
    </location>
</feature>
<dbReference type="Pfam" id="PF01545">
    <property type="entry name" value="Cation_efflux"/>
    <property type="match status" value="1"/>
</dbReference>
<gene>
    <name evidence="10" type="ORF">F1599_09385</name>
</gene>
<dbReference type="InterPro" id="IPR002524">
    <property type="entry name" value="Cation_efflux"/>
</dbReference>
<keyword evidence="6 7" id="KW-0472">Membrane</keyword>
<dbReference type="Gene3D" id="1.20.1510.10">
    <property type="entry name" value="Cation efflux protein transmembrane domain"/>
    <property type="match status" value="1"/>
</dbReference>
<keyword evidence="4 7" id="KW-0812">Transmembrane</keyword>
<dbReference type="GO" id="GO:0016020">
    <property type="term" value="C:membrane"/>
    <property type="evidence" value="ECO:0007669"/>
    <property type="project" value="UniProtKB-SubCell"/>
</dbReference>
<keyword evidence="3" id="KW-0813">Transport</keyword>
<dbReference type="PANTHER" id="PTHR43840">
    <property type="entry name" value="MITOCHONDRIAL METAL TRANSPORTER 1-RELATED"/>
    <property type="match status" value="1"/>
</dbReference>
<dbReference type="RefSeq" id="WP_149316370.1">
    <property type="nucleotide sequence ID" value="NZ_VWRN01000027.1"/>
</dbReference>
<dbReference type="Gene3D" id="3.30.70.1350">
    <property type="entry name" value="Cation efflux protein, cytoplasmic domain"/>
    <property type="match status" value="1"/>
</dbReference>